<evidence type="ECO:0000256" key="1">
    <source>
        <dbReference type="ARBA" id="ARBA00001910"/>
    </source>
</evidence>
<evidence type="ECO:0000256" key="5">
    <source>
        <dbReference type="ARBA" id="ARBA00022525"/>
    </source>
</evidence>
<evidence type="ECO:0000256" key="14">
    <source>
        <dbReference type="ARBA" id="ARBA00023180"/>
    </source>
</evidence>
<keyword evidence="5" id="KW-0964">Secreted</keyword>
<keyword evidence="19" id="KW-1185">Reference proteome</keyword>
<dbReference type="CDD" id="cd11377">
    <property type="entry name" value="Pro-peptidase_S53"/>
    <property type="match status" value="1"/>
</dbReference>
<dbReference type="GO" id="GO:0005576">
    <property type="term" value="C:extracellular region"/>
    <property type="evidence" value="ECO:0007669"/>
    <property type="project" value="UniProtKB-SubCell"/>
</dbReference>
<dbReference type="PANTHER" id="PTHR14218">
    <property type="entry name" value="PROTEASE S8 TRIPEPTIDYL PEPTIDASE I CLN2"/>
    <property type="match status" value="1"/>
</dbReference>
<dbReference type="GO" id="GO:0008240">
    <property type="term" value="F:tripeptidyl-peptidase activity"/>
    <property type="evidence" value="ECO:0007669"/>
    <property type="project" value="UniProtKB-EC"/>
</dbReference>
<keyword evidence="12" id="KW-0843">Virulence</keyword>
<dbReference type="PROSITE" id="PS00138">
    <property type="entry name" value="SUBTILASE_SER"/>
    <property type="match status" value="1"/>
</dbReference>
<evidence type="ECO:0000256" key="15">
    <source>
        <dbReference type="PROSITE-ProRule" id="PRU01032"/>
    </source>
</evidence>
<protein>
    <recommendedName>
        <fullName evidence="4">tripeptidyl-peptidase II</fullName>
        <ecNumber evidence="4">3.4.14.10</ecNumber>
    </recommendedName>
</protein>
<proteinExistence type="predicted"/>
<feature type="domain" description="Peptidase S53" evidence="17">
    <location>
        <begin position="212"/>
        <end position="600"/>
    </location>
</feature>
<sequence>MKLTVVSAAALLSLAAAVQGMSTVLDSLRTVPEGWYSAGTPDPDLRLRFKIAVTQPNQALFEETLLQVSTPGHARYGQHLSRDELKALIRPRAESTTAILAWLRAAGVPETDITDRGEWIDFVAPVSCAEHLLDARFETFRHRLDPRGVDDQVRTLAYGVPEELRQHVRMVQPTTRFVQVRAQRSSVLDETVLGAFRSANVLADVDPSCNQTITPQCLRDLYNIGDFEPDPSVDMVLGVNGFLKQYARYDDLEMFAEEYLPEGVEANFTWTSVNGGTLPQDSDENAVEANLDIQYTVGLSYPIANNFYSSPGNGPLVPDLDQPTQASNQNEPWLEFFSWMVDLPDEELPVVLSTSYGEDEQSLPAEYARSVCDMIGQLGARGVSIIFSSGDTGVGSACQTNDGTNTTRFLPIFPAACPYVTSVGATRFVEPEQAIYFSSGGFSDLWERPAWQDEAVSAYLDKLGDQWDGLYNPAGRGFPDVAAQGANYHVVNRGAETLVGGTSASAPTVAAIIALLDNARAQVGLPPLGFLNPLIYAEGVAGLTDIVDGGSTGCTGRSIYSGLEAPYVPFASWNATEGWDPVTGWGTPDFGKLLEVVLEGMELPAMGGSNGSNVTVEGYRRSRIARGLA</sequence>
<comment type="function">
    <text evidence="2">Secreted tripeptidyl-peptidase which degrades proteins at acidic pHs and is involved in virulence.</text>
</comment>
<keyword evidence="13" id="KW-0865">Zymogen</keyword>
<dbReference type="OrthoDB" id="409122at2759"/>
<dbReference type="Pfam" id="PF09286">
    <property type="entry name" value="Pro-kuma_activ"/>
    <property type="match status" value="1"/>
</dbReference>
<feature type="signal peptide" evidence="16">
    <location>
        <begin position="1"/>
        <end position="20"/>
    </location>
</feature>
<feature type="binding site" evidence="15">
    <location>
        <position position="578"/>
    </location>
    <ligand>
        <name>Ca(2+)</name>
        <dbReference type="ChEBI" id="CHEBI:29108"/>
    </ligand>
</feature>
<keyword evidence="14" id="KW-0325">Glycoprotein</keyword>
<keyword evidence="11 15" id="KW-0106">Calcium</keyword>
<reference evidence="18" key="1">
    <citation type="journal article" date="2020" name="Stud. Mycol.">
        <title>101 Dothideomycetes genomes: a test case for predicting lifestyles and emergence of pathogens.</title>
        <authorList>
            <person name="Haridas S."/>
            <person name="Albert R."/>
            <person name="Binder M."/>
            <person name="Bloem J."/>
            <person name="Labutti K."/>
            <person name="Salamov A."/>
            <person name="Andreopoulos B."/>
            <person name="Baker S."/>
            <person name="Barry K."/>
            <person name="Bills G."/>
            <person name="Bluhm B."/>
            <person name="Cannon C."/>
            <person name="Castanera R."/>
            <person name="Culley D."/>
            <person name="Daum C."/>
            <person name="Ezra D."/>
            <person name="Gonzalez J."/>
            <person name="Henrissat B."/>
            <person name="Kuo A."/>
            <person name="Liang C."/>
            <person name="Lipzen A."/>
            <person name="Lutzoni F."/>
            <person name="Magnuson J."/>
            <person name="Mondo S."/>
            <person name="Nolan M."/>
            <person name="Ohm R."/>
            <person name="Pangilinan J."/>
            <person name="Park H.-J."/>
            <person name="Ramirez L."/>
            <person name="Alfaro M."/>
            <person name="Sun H."/>
            <person name="Tritt A."/>
            <person name="Yoshinaga Y."/>
            <person name="Zwiers L.-H."/>
            <person name="Turgeon B."/>
            <person name="Goodwin S."/>
            <person name="Spatafora J."/>
            <person name="Crous P."/>
            <person name="Grigoriev I."/>
        </authorList>
    </citation>
    <scope>NUCLEOTIDE SEQUENCE</scope>
    <source>
        <strain evidence="18">ATCC 16933</strain>
    </source>
</reference>
<evidence type="ECO:0000256" key="9">
    <source>
        <dbReference type="ARBA" id="ARBA00022801"/>
    </source>
</evidence>
<dbReference type="InterPro" id="IPR000209">
    <property type="entry name" value="Peptidase_S8/S53_dom"/>
</dbReference>
<feature type="active site" description="Charge relay system" evidence="15">
    <location>
        <position position="292"/>
    </location>
</feature>
<dbReference type="InterPro" id="IPR023828">
    <property type="entry name" value="Peptidase_S8_Ser-AS"/>
</dbReference>
<keyword evidence="8 16" id="KW-0732">Signal</keyword>
<keyword evidence="10 15" id="KW-0720">Serine protease</keyword>
<dbReference type="InterPro" id="IPR050819">
    <property type="entry name" value="Tripeptidyl-peptidase_I"/>
</dbReference>
<dbReference type="AlphaFoldDB" id="A0A6A6P3B4"/>
<evidence type="ECO:0000256" key="3">
    <source>
        <dbReference type="ARBA" id="ARBA00004239"/>
    </source>
</evidence>
<evidence type="ECO:0000259" key="17">
    <source>
        <dbReference type="PROSITE" id="PS51695"/>
    </source>
</evidence>
<dbReference type="FunFam" id="3.40.50.200:FF:000015">
    <property type="entry name" value="Tripeptidyl peptidase A"/>
    <property type="match status" value="1"/>
</dbReference>
<evidence type="ECO:0000256" key="2">
    <source>
        <dbReference type="ARBA" id="ARBA00002451"/>
    </source>
</evidence>
<evidence type="ECO:0000313" key="19">
    <source>
        <dbReference type="Proteomes" id="UP000799766"/>
    </source>
</evidence>
<comment type="catalytic activity">
    <reaction evidence="1">
        <text>Release of an N-terminal tripeptide from a polypeptide.</text>
        <dbReference type="EC" id="3.4.14.10"/>
    </reaction>
</comment>
<comment type="subcellular location">
    <subcellularLocation>
        <location evidence="3">Secreted</location>
        <location evidence="3">Extracellular space</location>
    </subcellularLocation>
</comment>
<dbReference type="PANTHER" id="PTHR14218:SF35">
    <property type="entry name" value="PEPTIDASE S53 DOMAIN-CONTAINING PROTEIN"/>
    <property type="match status" value="1"/>
</dbReference>
<feature type="chain" id="PRO_5025560372" description="tripeptidyl-peptidase II" evidence="16">
    <location>
        <begin position="21"/>
        <end position="629"/>
    </location>
</feature>
<dbReference type="GO" id="GO:0046872">
    <property type="term" value="F:metal ion binding"/>
    <property type="evidence" value="ECO:0007669"/>
    <property type="project" value="UniProtKB-UniRule"/>
</dbReference>
<evidence type="ECO:0000256" key="11">
    <source>
        <dbReference type="ARBA" id="ARBA00022837"/>
    </source>
</evidence>
<evidence type="ECO:0000256" key="4">
    <source>
        <dbReference type="ARBA" id="ARBA00012462"/>
    </source>
</evidence>
<name>A0A6A6P3B4_9PEZI</name>
<evidence type="ECO:0000256" key="10">
    <source>
        <dbReference type="ARBA" id="ARBA00022825"/>
    </source>
</evidence>
<keyword evidence="6 15" id="KW-0645">Protease</keyword>
<dbReference type="SUPFAM" id="SSF54897">
    <property type="entry name" value="Protease propeptides/inhibitors"/>
    <property type="match status" value="1"/>
</dbReference>
<feature type="binding site" evidence="15">
    <location>
        <position position="546"/>
    </location>
    <ligand>
        <name>Ca(2+)</name>
        <dbReference type="ChEBI" id="CHEBI:29108"/>
    </ligand>
</feature>
<evidence type="ECO:0000256" key="8">
    <source>
        <dbReference type="ARBA" id="ARBA00022729"/>
    </source>
</evidence>
<feature type="active site" description="Charge relay system" evidence="15">
    <location>
        <position position="288"/>
    </location>
</feature>
<evidence type="ECO:0000313" key="18">
    <source>
        <dbReference type="EMBL" id="KAF2458520.1"/>
    </source>
</evidence>
<comment type="cofactor">
    <cofactor evidence="15">
        <name>Ca(2+)</name>
        <dbReference type="ChEBI" id="CHEBI:29108"/>
    </cofactor>
    <text evidence="15">Binds 1 Ca(2+) ion per subunit.</text>
</comment>
<evidence type="ECO:0000256" key="12">
    <source>
        <dbReference type="ARBA" id="ARBA00023026"/>
    </source>
</evidence>
<dbReference type="Gene3D" id="3.40.50.200">
    <property type="entry name" value="Peptidase S8/S53 domain"/>
    <property type="match status" value="1"/>
</dbReference>
<keyword evidence="7 15" id="KW-0479">Metal-binding</keyword>
<dbReference type="GO" id="GO:0006508">
    <property type="term" value="P:proteolysis"/>
    <property type="evidence" value="ECO:0007669"/>
    <property type="project" value="UniProtKB-KW"/>
</dbReference>
<dbReference type="InterPro" id="IPR015366">
    <property type="entry name" value="S53_propep"/>
</dbReference>
<feature type="binding site" evidence="15">
    <location>
        <position position="580"/>
    </location>
    <ligand>
        <name>Ca(2+)</name>
        <dbReference type="ChEBI" id="CHEBI:29108"/>
    </ligand>
</feature>
<dbReference type="PROSITE" id="PS51695">
    <property type="entry name" value="SEDOLISIN"/>
    <property type="match status" value="1"/>
</dbReference>
<dbReference type="SMART" id="SM00944">
    <property type="entry name" value="Pro-kuma_activ"/>
    <property type="match status" value="1"/>
</dbReference>
<evidence type="ECO:0000256" key="6">
    <source>
        <dbReference type="ARBA" id="ARBA00022670"/>
    </source>
</evidence>
<dbReference type="EC" id="3.4.14.10" evidence="4"/>
<dbReference type="EMBL" id="MU001677">
    <property type="protein sequence ID" value="KAF2458520.1"/>
    <property type="molecule type" value="Genomic_DNA"/>
</dbReference>
<gene>
    <name evidence="18" type="ORF">BDY21DRAFT_205159</name>
</gene>
<dbReference type="CDD" id="cd04056">
    <property type="entry name" value="Peptidases_S53"/>
    <property type="match status" value="1"/>
</dbReference>
<dbReference type="InterPro" id="IPR030400">
    <property type="entry name" value="Sedolisin_dom"/>
</dbReference>
<dbReference type="Pfam" id="PF00082">
    <property type="entry name" value="Peptidase_S8"/>
    <property type="match status" value="1"/>
</dbReference>
<dbReference type="InterPro" id="IPR036852">
    <property type="entry name" value="Peptidase_S8/S53_dom_sf"/>
</dbReference>
<feature type="active site" description="Charge relay system" evidence="15">
    <location>
        <position position="503"/>
    </location>
</feature>
<feature type="binding site" evidence="15">
    <location>
        <position position="545"/>
    </location>
    <ligand>
        <name>Ca(2+)</name>
        <dbReference type="ChEBI" id="CHEBI:29108"/>
    </ligand>
</feature>
<keyword evidence="9 15" id="KW-0378">Hydrolase</keyword>
<organism evidence="18 19">
    <name type="scientific">Lineolata rhizophorae</name>
    <dbReference type="NCBI Taxonomy" id="578093"/>
    <lineage>
        <taxon>Eukaryota</taxon>
        <taxon>Fungi</taxon>
        <taxon>Dikarya</taxon>
        <taxon>Ascomycota</taxon>
        <taxon>Pezizomycotina</taxon>
        <taxon>Dothideomycetes</taxon>
        <taxon>Dothideomycetes incertae sedis</taxon>
        <taxon>Lineolatales</taxon>
        <taxon>Lineolataceae</taxon>
        <taxon>Lineolata</taxon>
    </lineage>
</organism>
<evidence type="ECO:0000256" key="13">
    <source>
        <dbReference type="ARBA" id="ARBA00023145"/>
    </source>
</evidence>
<evidence type="ECO:0000256" key="7">
    <source>
        <dbReference type="ARBA" id="ARBA00022723"/>
    </source>
</evidence>
<dbReference type="Proteomes" id="UP000799766">
    <property type="component" value="Unassembled WGS sequence"/>
</dbReference>
<dbReference type="SUPFAM" id="SSF52743">
    <property type="entry name" value="Subtilisin-like"/>
    <property type="match status" value="1"/>
</dbReference>
<dbReference type="GO" id="GO:0004252">
    <property type="term" value="F:serine-type endopeptidase activity"/>
    <property type="evidence" value="ECO:0007669"/>
    <property type="project" value="UniProtKB-UniRule"/>
</dbReference>
<accession>A0A6A6P3B4</accession>
<evidence type="ECO:0000256" key="16">
    <source>
        <dbReference type="SAM" id="SignalP"/>
    </source>
</evidence>